<dbReference type="PANTHER" id="PTHR43861">
    <property type="entry name" value="TRANS-ACONITATE 2-METHYLTRANSFERASE-RELATED"/>
    <property type="match status" value="1"/>
</dbReference>
<evidence type="ECO:0000256" key="2">
    <source>
        <dbReference type="ARBA" id="ARBA00022679"/>
    </source>
</evidence>
<dbReference type="Pfam" id="PF13649">
    <property type="entry name" value="Methyltransf_25"/>
    <property type="match status" value="1"/>
</dbReference>
<keyword evidence="1 4" id="KW-0489">Methyltransferase</keyword>
<dbReference type="AlphaFoldDB" id="A0A934IT48"/>
<evidence type="ECO:0000259" key="3">
    <source>
        <dbReference type="Pfam" id="PF13649"/>
    </source>
</evidence>
<keyword evidence="2" id="KW-0808">Transferase</keyword>
<dbReference type="GO" id="GO:0032259">
    <property type="term" value="P:methylation"/>
    <property type="evidence" value="ECO:0007669"/>
    <property type="project" value="UniProtKB-KW"/>
</dbReference>
<evidence type="ECO:0000313" key="4">
    <source>
        <dbReference type="EMBL" id="MBJ3786293.1"/>
    </source>
</evidence>
<sequence>MADDDTLRFYADNATTYAQHRTSASGGALDRFLAALPAGGRVLELGCGNGMDAERMLALGFDVDATDGTPGLVVEAQKRIGQRARVMRFEDLDAESDYDGVWASASLLHVPAAGLPQVLGSIRRALRPGGTFVASFKAGSGEGRDRLGRYYNYPSAARLGADYRAGGWSDLTLETTMGSGFDALPTEWLWMTARR</sequence>
<dbReference type="Proteomes" id="UP000602124">
    <property type="component" value="Unassembled WGS sequence"/>
</dbReference>
<dbReference type="CDD" id="cd02440">
    <property type="entry name" value="AdoMet_MTases"/>
    <property type="match status" value="1"/>
</dbReference>
<name>A0A934IT48_9HYPH</name>
<dbReference type="InterPro" id="IPR041698">
    <property type="entry name" value="Methyltransf_25"/>
</dbReference>
<feature type="domain" description="Methyltransferase" evidence="3">
    <location>
        <begin position="42"/>
        <end position="130"/>
    </location>
</feature>
<dbReference type="SUPFAM" id="SSF53335">
    <property type="entry name" value="S-adenosyl-L-methionine-dependent methyltransferases"/>
    <property type="match status" value="1"/>
</dbReference>
<organism evidence="4 5">
    <name type="scientific">Devosia sediminis</name>
    <dbReference type="NCBI Taxonomy" id="2798801"/>
    <lineage>
        <taxon>Bacteria</taxon>
        <taxon>Pseudomonadati</taxon>
        <taxon>Pseudomonadota</taxon>
        <taxon>Alphaproteobacteria</taxon>
        <taxon>Hyphomicrobiales</taxon>
        <taxon>Devosiaceae</taxon>
        <taxon>Devosia</taxon>
    </lineage>
</organism>
<evidence type="ECO:0000256" key="1">
    <source>
        <dbReference type="ARBA" id="ARBA00022603"/>
    </source>
</evidence>
<dbReference type="InterPro" id="IPR029063">
    <property type="entry name" value="SAM-dependent_MTases_sf"/>
</dbReference>
<proteinExistence type="predicted"/>
<dbReference type="RefSeq" id="WP_198877493.1">
    <property type="nucleotide sequence ID" value="NZ_JAEKMH010000004.1"/>
</dbReference>
<keyword evidence="5" id="KW-1185">Reference proteome</keyword>
<dbReference type="EMBL" id="JAEKMH010000004">
    <property type="protein sequence ID" value="MBJ3786293.1"/>
    <property type="molecule type" value="Genomic_DNA"/>
</dbReference>
<protein>
    <submittedName>
        <fullName evidence="4">Class I SAM-dependent methyltransferase</fullName>
    </submittedName>
</protein>
<dbReference type="GO" id="GO:0008168">
    <property type="term" value="F:methyltransferase activity"/>
    <property type="evidence" value="ECO:0007669"/>
    <property type="project" value="UniProtKB-KW"/>
</dbReference>
<reference evidence="4" key="1">
    <citation type="submission" date="2020-12" db="EMBL/GenBank/DDBJ databases">
        <title>Devosia sp. MSA67 isolated from Mo River.</title>
        <authorList>
            <person name="Ma F."/>
            <person name="Zi Z."/>
        </authorList>
    </citation>
    <scope>NUCLEOTIDE SEQUENCE</scope>
    <source>
        <strain evidence="4">MSA67</strain>
    </source>
</reference>
<dbReference type="Gene3D" id="3.40.50.150">
    <property type="entry name" value="Vaccinia Virus protein VP39"/>
    <property type="match status" value="1"/>
</dbReference>
<dbReference type="PANTHER" id="PTHR43861:SF1">
    <property type="entry name" value="TRANS-ACONITATE 2-METHYLTRANSFERASE"/>
    <property type="match status" value="1"/>
</dbReference>
<comment type="caution">
    <text evidence="4">The sequence shown here is derived from an EMBL/GenBank/DDBJ whole genome shotgun (WGS) entry which is preliminary data.</text>
</comment>
<evidence type="ECO:0000313" key="5">
    <source>
        <dbReference type="Proteomes" id="UP000602124"/>
    </source>
</evidence>
<accession>A0A934IT48</accession>
<gene>
    <name evidence="4" type="ORF">JEQ47_16330</name>
</gene>